<keyword evidence="6" id="KW-0175">Coiled coil</keyword>
<dbReference type="PANTHER" id="PTHR32071">
    <property type="entry name" value="TRANSCRIPTIONAL REGULATORY PROTEIN"/>
    <property type="match status" value="1"/>
</dbReference>
<evidence type="ECO:0000256" key="5">
    <source>
        <dbReference type="ARBA" id="ARBA00023163"/>
    </source>
</evidence>
<dbReference type="RefSeq" id="WP_419151784.1">
    <property type="nucleotide sequence ID" value="NZ_JAUSTR010000003.1"/>
</dbReference>
<dbReference type="SUPFAM" id="SSF55785">
    <property type="entry name" value="PYP-like sensor domain (PAS domain)"/>
    <property type="match status" value="1"/>
</dbReference>
<reference evidence="9 10" key="1">
    <citation type="submission" date="2023-07" db="EMBL/GenBank/DDBJ databases">
        <title>Genomic Encyclopedia of Type Strains, Phase IV (KMG-IV): sequencing the most valuable type-strain genomes for metagenomic binning, comparative biology and taxonomic classification.</title>
        <authorList>
            <person name="Goeker M."/>
        </authorList>
    </citation>
    <scope>NUCLEOTIDE SEQUENCE [LARGE SCALE GENOMIC DNA]</scope>
    <source>
        <strain evidence="9 10">DSM 19092</strain>
    </source>
</reference>
<dbReference type="InterPro" id="IPR058031">
    <property type="entry name" value="AAA_lid_NorR"/>
</dbReference>
<comment type="caution">
    <text evidence="9">The sequence shown here is derived from an EMBL/GenBank/DDBJ whole genome shotgun (WGS) entry which is preliminary data.</text>
</comment>
<keyword evidence="1" id="KW-0547">Nucleotide-binding</keyword>
<dbReference type="Gene3D" id="3.40.50.300">
    <property type="entry name" value="P-loop containing nucleotide triphosphate hydrolases"/>
    <property type="match status" value="1"/>
</dbReference>
<dbReference type="InterPro" id="IPR025662">
    <property type="entry name" value="Sigma_54_int_dom_ATP-bd_1"/>
</dbReference>
<keyword evidence="4" id="KW-0238">DNA-binding</keyword>
<dbReference type="InterPro" id="IPR002197">
    <property type="entry name" value="HTH_Fis"/>
</dbReference>
<dbReference type="Pfam" id="PF25601">
    <property type="entry name" value="AAA_lid_14"/>
    <property type="match status" value="1"/>
</dbReference>
<feature type="domain" description="PAS" evidence="8">
    <location>
        <begin position="4"/>
        <end position="51"/>
    </location>
</feature>
<dbReference type="InterPro" id="IPR027417">
    <property type="entry name" value="P-loop_NTPase"/>
</dbReference>
<keyword evidence="3" id="KW-0805">Transcription regulation</keyword>
<organism evidence="9 10">
    <name type="scientific">Aeribacillus alveayuensis</name>
    <dbReference type="NCBI Taxonomy" id="279215"/>
    <lineage>
        <taxon>Bacteria</taxon>
        <taxon>Bacillati</taxon>
        <taxon>Bacillota</taxon>
        <taxon>Bacilli</taxon>
        <taxon>Bacillales</taxon>
        <taxon>Bacillaceae</taxon>
        <taxon>Aeribacillus</taxon>
    </lineage>
</organism>
<dbReference type="PROSITE" id="PS50045">
    <property type="entry name" value="SIGMA54_INTERACT_4"/>
    <property type="match status" value="1"/>
</dbReference>
<dbReference type="Proteomes" id="UP001225646">
    <property type="component" value="Unassembled WGS sequence"/>
</dbReference>
<dbReference type="SUPFAM" id="SSF46689">
    <property type="entry name" value="Homeodomain-like"/>
    <property type="match status" value="1"/>
</dbReference>
<keyword evidence="10" id="KW-1185">Reference proteome</keyword>
<keyword evidence="5" id="KW-0804">Transcription</keyword>
<evidence type="ECO:0000313" key="10">
    <source>
        <dbReference type="Proteomes" id="UP001225646"/>
    </source>
</evidence>
<evidence type="ECO:0000256" key="2">
    <source>
        <dbReference type="ARBA" id="ARBA00022840"/>
    </source>
</evidence>
<dbReference type="InterPro" id="IPR025944">
    <property type="entry name" value="Sigma_54_int_dom_CS"/>
</dbReference>
<dbReference type="NCBIfam" id="TIGR00229">
    <property type="entry name" value="sensory_box"/>
    <property type="match status" value="1"/>
</dbReference>
<dbReference type="CDD" id="cd00130">
    <property type="entry name" value="PAS"/>
    <property type="match status" value="1"/>
</dbReference>
<evidence type="ECO:0000256" key="4">
    <source>
        <dbReference type="ARBA" id="ARBA00023125"/>
    </source>
</evidence>
<dbReference type="InterPro" id="IPR000014">
    <property type="entry name" value="PAS"/>
</dbReference>
<dbReference type="PROSITE" id="PS00675">
    <property type="entry name" value="SIGMA54_INTERACT_1"/>
    <property type="match status" value="1"/>
</dbReference>
<dbReference type="PANTHER" id="PTHR32071:SF57">
    <property type="entry name" value="C4-DICARBOXYLATE TRANSPORT TRANSCRIPTIONAL REGULATORY PROTEIN DCTD"/>
    <property type="match status" value="1"/>
</dbReference>
<keyword evidence="2" id="KW-0067">ATP-binding</keyword>
<dbReference type="Gene3D" id="1.10.10.60">
    <property type="entry name" value="Homeodomain-like"/>
    <property type="match status" value="1"/>
</dbReference>
<evidence type="ECO:0000313" key="9">
    <source>
        <dbReference type="EMBL" id="MDQ0162316.1"/>
    </source>
</evidence>
<dbReference type="SMART" id="SM00091">
    <property type="entry name" value="PAS"/>
    <property type="match status" value="1"/>
</dbReference>
<feature type="coiled-coil region" evidence="6">
    <location>
        <begin position="103"/>
        <end position="130"/>
    </location>
</feature>
<evidence type="ECO:0000259" key="8">
    <source>
        <dbReference type="PROSITE" id="PS50112"/>
    </source>
</evidence>
<dbReference type="Gene3D" id="3.30.450.20">
    <property type="entry name" value="PAS domain"/>
    <property type="match status" value="1"/>
</dbReference>
<evidence type="ECO:0000256" key="3">
    <source>
        <dbReference type="ARBA" id="ARBA00023015"/>
    </source>
</evidence>
<dbReference type="Pfam" id="PF00158">
    <property type="entry name" value="Sigma54_activat"/>
    <property type="match status" value="1"/>
</dbReference>
<proteinExistence type="predicted"/>
<dbReference type="CDD" id="cd00009">
    <property type="entry name" value="AAA"/>
    <property type="match status" value="1"/>
</dbReference>
<protein>
    <submittedName>
        <fullName evidence="9">PAS domain S-box-containing protein</fullName>
    </submittedName>
</protein>
<dbReference type="InterPro" id="IPR035965">
    <property type="entry name" value="PAS-like_dom_sf"/>
</dbReference>
<dbReference type="EMBL" id="JAUSTR010000003">
    <property type="protein sequence ID" value="MDQ0162316.1"/>
    <property type="molecule type" value="Genomic_DNA"/>
</dbReference>
<name>A0ABT9VMW5_9BACI</name>
<dbReference type="PROSITE" id="PS50112">
    <property type="entry name" value="PAS"/>
    <property type="match status" value="1"/>
</dbReference>
<sequence>MKLEKHHYKAILESLEDPVIVVLKDSTIVYINEAYSRQFNVPSEKIIGRKLKEIEENARILKVLETGEALINDCSYVHSLKRDVYANITPLKDNGKLIGAVTIMKNLNEITKLQNELERYKRYSMQLEGQLNQDHFSLLESQVPQMISAVNIARKVAGTDVTVILYGESGVGKEVFAKAIHEASTRKDKPFIPINMASIPDNLLESELFGYEEGSFTGSRKGGKKGLLELANGGTLFLDEVGEMSMKVQAKLLRVIQERVFHRVGGTKPYSLDVRIICATNRNLKELIKKGAFREDLYYRLNVVPIHIPPLRERKQDIPYIISNLLNNLILKYKKPVTMPDEIYDILRNYDWPGNIRELSNVLERMLAVCNRPKFEKSDIPEYIQHVSDSWTANVYTKSSKKDHTSLNDVLEQIEKTKLLEVMANSRNRTEAIKKLGISRKTFYAKLKKYGIK</sequence>
<dbReference type="PROSITE" id="PS00688">
    <property type="entry name" value="SIGMA54_INTERACT_3"/>
    <property type="match status" value="1"/>
</dbReference>
<dbReference type="InterPro" id="IPR003593">
    <property type="entry name" value="AAA+_ATPase"/>
</dbReference>
<accession>A0ABT9VMW5</accession>
<dbReference type="SMART" id="SM00382">
    <property type="entry name" value="AAA"/>
    <property type="match status" value="1"/>
</dbReference>
<dbReference type="PROSITE" id="PS00676">
    <property type="entry name" value="SIGMA54_INTERACT_2"/>
    <property type="match status" value="1"/>
</dbReference>
<dbReference type="Gene3D" id="1.10.8.60">
    <property type="match status" value="1"/>
</dbReference>
<dbReference type="Pfam" id="PF08448">
    <property type="entry name" value="PAS_4"/>
    <property type="match status" value="1"/>
</dbReference>
<dbReference type="InterPro" id="IPR025943">
    <property type="entry name" value="Sigma_54_int_dom_ATP-bd_2"/>
</dbReference>
<gene>
    <name evidence="9" type="ORF">J2S06_001392</name>
</gene>
<dbReference type="InterPro" id="IPR002078">
    <property type="entry name" value="Sigma_54_int"/>
</dbReference>
<evidence type="ECO:0000256" key="1">
    <source>
        <dbReference type="ARBA" id="ARBA00022741"/>
    </source>
</evidence>
<dbReference type="InterPro" id="IPR009057">
    <property type="entry name" value="Homeodomain-like_sf"/>
</dbReference>
<evidence type="ECO:0000259" key="7">
    <source>
        <dbReference type="PROSITE" id="PS50045"/>
    </source>
</evidence>
<dbReference type="SUPFAM" id="SSF52540">
    <property type="entry name" value="P-loop containing nucleoside triphosphate hydrolases"/>
    <property type="match status" value="1"/>
</dbReference>
<dbReference type="Pfam" id="PF02954">
    <property type="entry name" value="HTH_8"/>
    <property type="match status" value="1"/>
</dbReference>
<feature type="domain" description="Sigma-54 factor interaction" evidence="7">
    <location>
        <begin position="139"/>
        <end position="368"/>
    </location>
</feature>
<dbReference type="InterPro" id="IPR013656">
    <property type="entry name" value="PAS_4"/>
</dbReference>
<evidence type="ECO:0000256" key="6">
    <source>
        <dbReference type="SAM" id="Coils"/>
    </source>
</evidence>